<dbReference type="VEuPathDB" id="VectorBase:LOC119169138"/>
<dbReference type="InterPro" id="IPR019318">
    <property type="entry name" value="Gua_nucleotide_exch_fac_Ric8"/>
</dbReference>
<reference evidence="5" key="1">
    <citation type="journal article" date="2020" name="Cell">
        <title>Large-Scale Comparative Analyses of Tick Genomes Elucidate Their Genetic Diversity and Vector Capacities.</title>
        <authorList>
            <consortium name="Tick Genome and Microbiome Consortium (TIGMIC)"/>
            <person name="Jia N."/>
            <person name="Wang J."/>
            <person name="Shi W."/>
            <person name="Du L."/>
            <person name="Sun Y."/>
            <person name="Zhan W."/>
            <person name="Jiang J.F."/>
            <person name="Wang Q."/>
            <person name="Zhang B."/>
            <person name="Ji P."/>
            <person name="Bell-Sakyi L."/>
            <person name="Cui X.M."/>
            <person name="Yuan T.T."/>
            <person name="Jiang B.G."/>
            <person name="Yang W.F."/>
            <person name="Lam T.T."/>
            <person name="Chang Q.C."/>
            <person name="Ding S.J."/>
            <person name="Wang X.J."/>
            <person name="Zhu J.G."/>
            <person name="Ruan X.D."/>
            <person name="Zhao L."/>
            <person name="Wei J.T."/>
            <person name="Ye R.Z."/>
            <person name="Que T.C."/>
            <person name="Du C.H."/>
            <person name="Zhou Y.H."/>
            <person name="Cheng J.X."/>
            <person name="Dai P.F."/>
            <person name="Guo W.B."/>
            <person name="Han X.H."/>
            <person name="Huang E.J."/>
            <person name="Li L.F."/>
            <person name="Wei W."/>
            <person name="Gao Y.C."/>
            <person name="Liu J.Z."/>
            <person name="Shao H.Z."/>
            <person name="Wang X."/>
            <person name="Wang C.C."/>
            <person name="Yang T.C."/>
            <person name="Huo Q.B."/>
            <person name="Li W."/>
            <person name="Chen H.Y."/>
            <person name="Chen S.E."/>
            <person name="Zhou L.G."/>
            <person name="Ni X.B."/>
            <person name="Tian J.H."/>
            <person name="Sheng Y."/>
            <person name="Liu T."/>
            <person name="Pan Y.S."/>
            <person name="Xia L.Y."/>
            <person name="Li J."/>
            <person name="Zhao F."/>
            <person name="Cao W.C."/>
        </authorList>
    </citation>
    <scope>NUCLEOTIDE SEQUENCE</scope>
    <source>
        <strain evidence="5">Rmic-2018</strain>
    </source>
</reference>
<feature type="compositionally biased region" description="Polar residues" evidence="4">
    <location>
        <begin position="282"/>
        <end position="295"/>
    </location>
</feature>
<comment type="caution">
    <text evidence="5">The sequence shown here is derived from an EMBL/GenBank/DDBJ whole genome shotgun (WGS) entry which is preliminary data.</text>
</comment>
<dbReference type="EMBL" id="JABSTU010000007">
    <property type="protein sequence ID" value="KAH8026396.1"/>
    <property type="molecule type" value="Genomic_DNA"/>
</dbReference>
<keyword evidence="2" id="KW-0344">Guanine-nucleotide releasing factor</keyword>
<dbReference type="GO" id="GO:0005737">
    <property type="term" value="C:cytoplasm"/>
    <property type="evidence" value="ECO:0007669"/>
    <property type="project" value="TreeGrafter"/>
</dbReference>
<dbReference type="PANTHER" id="PTHR12425:SF5">
    <property type="entry name" value="SYNEMBRYN"/>
    <property type="match status" value="1"/>
</dbReference>
<accession>A0A9J6DWE5</accession>
<comment type="similarity">
    <text evidence="1">Belongs to the synembryn family.</text>
</comment>
<name>A0A9J6DWE5_RHIMP</name>
<dbReference type="PANTHER" id="PTHR12425">
    <property type="entry name" value="SYNEMBRYN"/>
    <property type="match status" value="1"/>
</dbReference>
<organism evidence="5 6">
    <name type="scientific">Rhipicephalus microplus</name>
    <name type="common">Cattle tick</name>
    <name type="synonym">Boophilus microplus</name>
    <dbReference type="NCBI Taxonomy" id="6941"/>
    <lineage>
        <taxon>Eukaryota</taxon>
        <taxon>Metazoa</taxon>
        <taxon>Ecdysozoa</taxon>
        <taxon>Arthropoda</taxon>
        <taxon>Chelicerata</taxon>
        <taxon>Arachnida</taxon>
        <taxon>Acari</taxon>
        <taxon>Parasitiformes</taxon>
        <taxon>Ixodida</taxon>
        <taxon>Ixodoidea</taxon>
        <taxon>Ixodidae</taxon>
        <taxon>Rhipicephalinae</taxon>
        <taxon>Rhipicephalus</taxon>
        <taxon>Boophilus</taxon>
    </lineage>
</organism>
<feature type="compositionally biased region" description="Basic and acidic residues" evidence="4">
    <location>
        <begin position="323"/>
        <end position="333"/>
    </location>
</feature>
<evidence type="ECO:0000313" key="5">
    <source>
        <dbReference type="EMBL" id="KAH8026396.1"/>
    </source>
</evidence>
<dbReference type="GO" id="GO:0005085">
    <property type="term" value="F:guanyl-nucleotide exchange factor activity"/>
    <property type="evidence" value="ECO:0007669"/>
    <property type="project" value="UniProtKB-KW"/>
</dbReference>
<evidence type="ECO:0000256" key="3">
    <source>
        <dbReference type="ARBA" id="ARBA00023186"/>
    </source>
</evidence>
<keyword evidence="6" id="KW-1185">Reference proteome</keyword>
<feature type="region of interest" description="Disordered" evidence="4">
    <location>
        <begin position="204"/>
        <end position="224"/>
    </location>
</feature>
<evidence type="ECO:0000256" key="2">
    <source>
        <dbReference type="ARBA" id="ARBA00022658"/>
    </source>
</evidence>
<sequence length="333" mass="36077">MGIDNSLTMADVMATDEGRASLAELAKSWLKRCMRHSRRGRHAGGDDSIGTTPVLSAEDASLAAEVLKEDEVHFERLVGLLHDLLLCDVTSAEAKDQLHGQVVHLLSSVPRPFYAELLTEANPGEECSFEGYNVDSVAALVAYLERRLDEPMPPPRVTFQGRSARLTRGLTSGETQNEDHLIEATRLTISPAWCPRSLLSVQRAGAHRPRMRPHTGSGANARFGKRTAPPGIYIGPCAATSYSTDAFGPLSPSVCRADGEPKGKEVPLEQLGEVTAPLAESPLTSSMSSLRPTQTKQRHFQPTPLPSSPGLYTRGASGTNRQHSRESQPPRSR</sequence>
<proteinExistence type="inferred from homology"/>
<gene>
    <name evidence="5" type="ORF">HPB51_020380</name>
</gene>
<dbReference type="Proteomes" id="UP000821866">
    <property type="component" value="Unassembled WGS sequence"/>
</dbReference>
<evidence type="ECO:0000256" key="4">
    <source>
        <dbReference type="SAM" id="MobiDB-lite"/>
    </source>
</evidence>
<keyword evidence="3" id="KW-0143">Chaperone</keyword>
<dbReference type="GO" id="GO:0001965">
    <property type="term" value="F:G-protein alpha-subunit binding"/>
    <property type="evidence" value="ECO:0007669"/>
    <property type="project" value="TreeGrafter"/>
</dbReference>
<reference evidence="5" key="2">
    <citation type="submission" date="2021-09" db="EMBL/GenBank/DDBJ databases">
        <authorList>
            <person name="Jia N."/>
            <person name="Wang J."/>
            <person name="Shi W."/>
            <person name="Du L."/>
            <person name="Sun Y."/>
            <person name="Zhan W."/>
            <person name="Jiang J."/>
            <person name="Wang Q."/>
            <person name="Zhang B."/>
            <person name="Ji P."/>
            <person name="Sakyi L.B."/>
            <person name="Cui X."/>
            <person name="Yuan T."/>
            <person name="Jiang B."/>
            <person name="Yang W."/>
            <person name="Lam T.T.-Y."/>
            <person name="Chang Q."/>
            <person name="Ding S."/>
            <person name="Wang X."/>
            <person name="Zhu J."/>
            <person name="Ruan X."/>
            <person name="Zhao L."/>
            <person name="Wei J."/>
            <person name="Que T."/>
            <person name="Du C."/>
            <person name="Cheng J."/>
            <person name="Dai P."/>
            <person name="Han X."/>
            <person name="Huang E."/>
            <person name="Gao Y."/>
            <person name="Liu J."/>
            <person name="Shao H."/>
            <person name="Ye R."/>
            <person name="Li L."/>
            <person name="Wei W."/>
            <person name="Wang X."/>
            <person name="Wang C."/>
            <person name="Huo Q."/>
            <person name="Li W."/>
            <person name="Guo W."/>
            <person name="Chen H."/>
            <person name="Chen S."/>
            <person name="Zhou L."/>
            <person name="Zhou L."/>
            <person name="Ni X."/>
            <person name="Tian J."/>
            <person name="Zhou Y."/>
            <person name="Sheng Y."/>
            <person name="Liu T."/>
            <person name="Pan Y."/>
            <person name="Xia L."/>
            <person name="Li J."/>
            <person name="Zhao F."/>
            <person name="Cao W."/>
        </authorList>
    </citation>
    <scope>NUCLEOTIDE SEQUENCE</scope>
    <source>
        <strain evidence="5">Rmic-2018</strain>
        <tissue evidence="5">Larvae</tissue>
    </source>
</reference>
<dbReference type="AlphaFoldDB" id="A0A9J6DWE5"/>
<feature type="region of interest" description="Disordered" evidence="4">
    <location>
        <begin position="276"/>
        <end position="333"/>
    </location>
</feature>
<evidence type="ECO:0000256" key="1">
    <source>
        <dbReference type="ARBA" id="ARBA00009049"/>
    </source>
</evidence>
<dbReference type="GO" id="GO:0007186">
    <property type="term" value="P:G protein-coupled receptor signaling pathway"/>
    <property type="evidence" value="ECO:0007669"/>
    <property type="project" value="TreeGrafter"/>
</dbReference>
<protein>
    <submittedName>
        <fullName evidence="5">Uncharacterized protein</fullName>
    </submittedName>
</protein>
<evidence type="ECO:0000313" key="6">
    <source>
        <dbReference type="Proteomes" id="UP000821866"/>
    </source>
</evidence>